<keyword evidence="3" id="KW-1185">Reference proteome</keyword>
<reference evidence="2 3" key="1">
    <citation type="submission" date="2016-07" db="EMBL/GenBank/DDBJ databases">
        <title>Pervasive Adenine N6-methylation of Active Genes in Fungi.</title>
        <authorList>
            <consortium name="DOE Joint Genome Institute"/>
            <person name="Mondo S.J."/>
            <person name="Dannebaum R.O."/>
            <person name="Kuo R.C."/>
            <person name="Labutti K."/>
            <person name="Haridas S."/>
            <person name="Kuo A."/>
            <person name="Salamov A."/>
            <person name="Ahrendt S.R."/>
            <person name="Lipzen A."/>
            <person name="Sullivan W."/>
            <person name="Andreopoulos W.B."/>
            <person name="Clum A."/>
            <person name="Lindquist E."/>
            <person name="Daum C."/>
            <person name="Ramamoorthy G.K."/>
            <person name="Gryganskyi A."/>
            <person name="Culley D."/>
            <person name="Magnuson J.K."/>
            <person name="James T.Y."/>
            <person name="O'Malley M.A."/>
            <person name="Stajich J.E."/>
            <person name="Spatafora J.W."/>
            <person name="Visel A."/>
            <person name="Grigoriev I.V."/>
        </authorList>
    </citation>
    <scope>NUCLEOTIDE SEQUENCE [LARGE SCALE GENOMIC DNA]</scope>
    <source>
        <strain evidence="2 3">NRRL 3301</strain>
    </source>
</reference>
<dbReference type="OrthoDB" id="2355621at2759"/>
<protein>
    <submittedName>
        <fullName evidence="2">Uncharacterized protein</fullName>
    </submittedName>
</protein>
<evidence type="ECO:0000256" key="1">
    <source>
        <dbReference type="SAM" id="MobiDB-lite"/>
    </source>
</evidence>
<name>A0A1X2G7I7_9FUNG</name>
<gene>
    <name evidence="2" type="ORF">DM01DRAFT_1339346</name>
</gene>
<sequence length="114" mass="12286">MTIHNPLAKLFGKHSSTDGQHGAANNGESPRYMNDPMRTSSHADVEGRFNDPMSNNHGPPSPSVDPMSNTHHQPTRPYKDPMNNTHGVPDHSIDPMGPEASHQRGGKDATNTGA</sequence>
<evidence type="ECO:0000313" key="2">
    <source>
        <dbReference type="EMBL" id="ORX47045.1"/>
    </source>
</evidence>
<dbReference type="AlphaFoldDB" id="A0A1X2G7I7"/>
<accession>A0A1X2G7I7</accession>
<feature type="region of interest" description="Disordered" evidence="1">
    <location>
        <begin position="1"/>
        <end position="114"/>
    </location>
</feature>
<comment type="caution">
    <text evidence="2">The sequence shown here is derived from an EMBL/GenBank/DDBJ whole genome shotgun (WGS) entry which is preliminary data.</text>
</comment>
<proteinExistence type="predicted"/>
<dbReference type="EMBL" id="MCGT01000035">
    <property type="protein sequence ID" value="ORX47045.1"/>
    <property type="molecule type" value="Genomic_DNA"/>
</dbReference>
<evidence type="ECO:0000313" key="3">
    <source>
        <dbReference type="Proteomes" id="UP000242146"/>
    </source>
</evidence>
<dbReference type="Proteomes" id="UP000242146">
    <property type="component" value="Unassembled WGS sequence"/>
</dbReference>
<organism evidence="2 3">
    <name type="scientific">Hesseltinella vesiculosa</name>
    <dbReference type="NCBI Taxonomy" id="101127"/>
    <lineage>
        <taxon>Eukaryota</taxon>
        <taxon>Fungi</taxon>
        <taxon>Fungi incertae sedis</taxon>
        <taxon>Mucoromycota</taxon>
        <taxon>Mucoromycotina</taxon>
        <taxon>Mucoromycetes</taxon>
        <taxon>Mucorales</taxon>
        <taxon>Cunninghamellaceae</taxon>
        <taxon>Hesseltinella</taxon>
    </lineage>
</organism>